<dbReference type="OrthoDB" id="9936476at2"/>
<proteinExistence type="predicted"/>
<keyword evidence="1" id="KW-0472">Membrane</keyword>
<evidence type="ECO:0000256" key="1">
    <source>
        <dbReference type="SAM" id="Phobius"/>
    </source>
</evidence>
<feature type="transmembrane region" description="Helical" evidence="1">
    <location>
        <begin position="31"/>
        <end position="52"/>
    </location>
</feature>
<protein>
    <submittedName>
        <fullName evidence="2">Uncharacterized protein</fullName>
    </submittedName>
</protein>
<accession>A0A379G967</accession>
<dbReference type="RefSeq" id="WP_115083958.1">
    <property type="nucleotide sequence ID" value="NZ_UGTP01000002.1"/>
</dbReference>
<sequence length="69" mass="7875">MERELTGKETAKSFIGFIAMFLLASTPDEDYSIFTFVRLLIAIILGIVVVAYQYRCMHSPLKEEEENGK</sequence>
<keyword evidence="1" id="KW-1133">Transmembrane helix</keyword>
<organism evidence="2 3">
    <name type="scientific">Prevotella pallens</name>
    <dbReference type="NCBI Taxonomy" id="60133"/>
    <lineage>
        <taxon>Bacteria</taxon>
        <taxon>Pseudomonadati</taxon>
        <taxon>Bacteroidota</taxon>
        <taxon>Bacteroidia</taxon>
        <taxon>Bacteroidales</taxon>
        <taxon>Prevotellaceae</taxon>
        <taxon>Prevotella</taxon>
    </lineage>
</organism>
<reference evidence="2 3" key="1">
    <citation type="submission" date="2018-06" db="EMBL/GenBank/DDBJ databases">
        <authorList>
            <consortium name="Pathogen Informatics"/>
            <person name="Doyle S."/>
        </authorList>
    </citation>
    <scope>NUCLEOTIDE SEQUENCE [LARGE SCALE GENOMIC DNA]</scope>
    <source>
        <strain evidence="2 3">NCTC13043</strain>
    </source>
</reference>
<keyword evidence="1" id="KW-0812">Transmembrane</keyword>
<evidence type="ECO:0000313" key="3">
    <source>
        <dbReference type="Proteomes" id="UP000254235"/>
    </source>
</evidence>
<gene>
    <name evidence="2" type="ORF">NCTC13043_02006</name>
</gene>
<dbReference type="Proteomes" id="UP000254235">
    <property type="component" value="Unassembled WGS sequence"/>
</dbReference>
<dbReference type="EMBL" id="UGTP01000002">
    <property type="protein sequence ID" value="SUC37517.1"/>
    <property type="molecule type" value="Genomic_DNA"/>
</dbReference>
<name>A0A379G967_9BACT</name>
<dbReference type="AlphaFoldDB" id="A0A379G967"/>
<evidence type="ECO:0000313" key="2">
    <source>
        <dbReference type="EMBL" id="SUC37517.1"/>
    </source>
</evidence>
<dbReference type="GeneID" id="78571646"/>